<reference evidence="2" key="1">
    <citation type="journal article" date="2013" name="Genome Res.">
        <title>A second-generation assembly of the Drosophila simulans genome provides new insights into patterns of lineage-specific divergence.</title>
        <authorList>
            <person name="Hu T.T."/>
            <person name="Eisen M.B."/>
            <person name="Thornton K.R."/>
            <person name="Andolfatto P."/>
        </authorList>
    </citation>
    <scope>NUCLEOTIDE SEQUENCE [LARGE SCALE GENOMIC DNA]</scope>
    <source>
        <strain evidence="2">W501</strain>
    </source>
</reference>
<organism evidence="2">
    <name type="scientific">Drosophila simulans</name>
    <name type="common">Fruit fly</name>
    <dbReference type="NCBI Taxonomy" id="7240"/>
    <lineage>
        <taxon>Eukaryota</taxon>
        <taxon>Metazoa</taxon>
        <taxon>Ecdysozoa</taxon>
        <taxon>Arthropoda</taxon>
        <taxon>Hexapoda</taxon>
        <taxon>Insecta</taxon>
        <taxon>Pterygota</taxon>
        <taxon>Neoptera</taxon>
        <taxon>Endopterygota</taxon>
        <taxon>Diptera</taxon>
        <taxon>Brachycera</taxon>
        <taxon>Muscomorpha</taxon>
        <taxon>Ephydroidea</taxon>
        <taxon>Drosophilidae</taxon>
        <taxon>Drosophila</taxon>
        <taxon>Sophophora</taxon>
    </lineage>
</organism>
<sequence>MKKEITTEVTRVDKCILQQCATGCNNATSIAPSGPREVRQPKEANGSIETKQSGERTLMGATLKGRFNWIDIKLAEGQNLLGPTERREFIKIFYKERYTEFTEIQILVVG</sequence>
<name>A0A0J9RI81_DROSI</name>
<evidence type="ECO:0000313" key="2">
    <source>
        <dbReference type="EMBL" id="KMY95194.1"/>
    </source>
</evidence>
<dbReference type="AlphaFoldDB" id="A0A0J9RI81"/>
<reference evidence="2" key="3">
    <citation type="submission" date="2015-04" db="EMBL/GenBank/DDBJ databases">
        <authorList>
            <consortium name="FlyBase"/>
        </authorList>
    </citation>
    <scope>NUCLEOTIDE SEQUENCE</scope>
    <source>
        <strain evidence="2">W501</strain>
    </source>
</reference>
<evidence type="ECO:0000256" key="1">
    <source>
        <dbReference type="SAM" id="MobiDB-lite"/>
    </source>
</evidence>
<reference evidence="2" key="2">
    <citation type="submission" date="2014-06" db="EMBL/GenBank/DDBJ databases">
        <authorList>
            <person name="Hu T."/>
            <person name="Eisen M.B."/>
            <person name="Thornton K.R."/>
            <person name="Andolfatto P."/>
        </authorList>
    </citation>
    <scope>NUCLEOTIDE SEQUENCE</scope>
    <source>
        <strain evidence="2">W501</strain>
    </source>
</reference>
<dbReference type="EMBL" id="CM002911">
    <property type="protein sequence ID" value="KMY95194.1"/>
    <property type="molecule type" value="Genomic_DNA"/>
</dbReference>
<dbReference type="KEGG" id="dsi:Dsimw501_GD27380"/>
<proteinExistence type="predicted"/>
<accession>A0A0J9RI81</accession>
<gene>
    <name evidence="2" type="primary">Dsim\GD27380</name>
    <name evidence="2" type="ORF">Dsimw501_GD27380</name>
</gene>
<dbReference type="Bgee" id="FBgn0268670">
    <property type="expression patterns" value="Expressed in multicellular organism and 1 other cell type or tissue"/>
</dbReference>
<dbReference type="Proteomes" id="UP000035880">
    <property type="component" value="Chromosome 2R"/>
</dbReference>
<protein>
    <submittedName>
        <fullName evidence="2">Uncharacterized protein, isoform B</fullName>
    </submittedName>
</protein>
<feature type="region of interest" description="Disordered" evidence="1">
    <location>
        <begin position="29"/>
        <end position="52"/>
    </location>
</feature>